<keyword evidence="1" id="KW-0472">Membrane</keyword>
<organism evidence="2">
    <name type="scientific">Cacopsylla melanoneura</name>
    <dbReference type="NCBI Taxonomy" id="428564"/>
    <lineage>
        <taxon>Eukaryota</taxon>
        <taxon>Metazoa</taxon>
        <taxon>Ecdysozoa</taxon>
        <taxon>Arthropoda</taxon>
        <taxon>Hexapoda</taxon>
        <taxon>Insecta</taxon>
        <taxon>Pterygota</taxon>
        <taxon>Neoptera</taxon>
        <taxon>Paraneoptera</taxon>
        <taxon>Hemiptera</taxon>
        <taxon>Sternorrhyncha</taxon>
        <taxon>Psylloidea</taxon>
        <taxon>Psyllidae</taxon>
        <taxon>Psyllinae</taxon>
        <taxon>Cacopsylla</taxon>
    </lineage>
</organism>
<sequence length="99" mass="11276">MVLRKVGELIIYIFIIYTSSVSFFCVSLLRFSTRSSVLRRPSAFRWGRVRPALTKCVLRCPRASHSDRLRPAAIKCVLLYPEASHCDQVCPVVIVCECL</sequence>
<evidence type="ECO:0000313" key="2">
    <source>
        <dbReference type="EMBL" id="CAG6678347.1"/>
    </source>
</evidence>
<dbReference type="EMBL" id="HBUF01245713">
    <property type="protein sequence ID" value="CAG6678347.1"/>
    <property type="molecule type" value="Transcribed_RNA"/>
</dbReference>
<keyword evidence="1" id="KW-1133">Transmembrane helix</keyword>
<accession>A0A8D8WZN5</accession>
<feature type="transmembrane region" description="Helical" evidence="1">
    <location>
        <begin position="12"/>
        <end position="31"/>
    </location>
</feature>
<reference evidence="2" key="1">
    <citation type="submission" date="2021-05" db="EMBL/GenBank/DDBJ databases">
        <authorList>
            <person name="Alioto T."/>
            <person name="Alioto T."/>
            <person name="Gomez Garrido J."/>
        </authorList>
    </citation>
    <scope>NUCLEOTIDE SEQUENCE</scope>
</reference>
<proteinExistence type="predicted"/>
<name>A0A8D8WZN5_9HEMI</name>
<protein>
    <submittedName>
        <fullName evidence="2">Uncharacterized protein</fullName>
    </submittedName>
</protein>
<dbReference type="AlphaFoldDB" id="A0A8D8WZN5"/>
<evidence type="ECO:0000256" key="1">
    <source>
        <dbReference type="SAM" id="Phobius"/>
    </source>
</evidence>
<keyword evidence="1" id="KW-0812">Transmembrane</keyword>